<sequence length="260" mass="29576">MNNSEMGRVHAWLLRHRIVESRSERRAIGKDEREIAGLLLSADYGVRRQLEEILDGQGLLLVTLTALDAKGIASGATVFMLARKPDSAAQFWGTERLAARMMQSKGINTEGEARTWFTQLWFLLLDLIYTRKNRSPNAMQDWVSTSFAKEVFIDTVKEYLNDRVRKIDPSSLETDRVYRTLMGPKEGGITMACNAFMELMVDAGLIEQIDEGTFRQSLLFAYEMKINFDRQLKALLPAQDPFVAATEVLVERTDEETEVD</sequence>
<comment type="caution">
    <text evidence="1">The sequence shown here is derived from an EMBL/GenBank/DDBJ whole genome shotgun (WGS) entry which is preliminary data.</text>
</comment>
<dbReference type="EMBL" id="MLJW01001548">
    <property type="protein sequence ID" value="OIQ77733.1"/>
    <property type="molecule type" value="Genomic_DNA"/>
</dbReference>
<gene>
    <name evidence="1" type="ORF">GALL_405720</name>
</gene>
<name>A0A1J5QP47_9ZZZZ</name>
<protein>
    <submittedName>
        <fullName evidence="1">Uncharacterized protein</fullName>
    </submittedName>
</protein>
<reference evidence="1" key="1">
    <citation type="submission" date="2016-10" db="EMBL/GenBank/DDBJ databases">
        <title>Sequence of Gallionella enrichment culture.</title>
        <authorList>
            <person name="Poehlein A."/>
            <person name="Muehling M."/>
            <person name="Daniel R."/>
        </authorList>
    </citation>
    <scope>NUCLEOTIDE SEQUENCE</scope>
</reference>
<dbReference type="AlphaFoldDB" id="A0A1J5QP47"/>
<accession>A0A1J5QP47</accession>
<proteinExistence type="predicted"/>
<organism evidence="1">
    <name type="scientific">mine drainage metagenome</name>
    <dbReference type="NCBI Taxonomy" id="410659"/>
    <lineage>
        <taxon>unclassified sequences</taxon>
        <taxon>metagenomes</taxon>
        <taxon>ecological metagenomes</taxon>
    </lineage>
</organism>
<evidence type="ECO:0000313" key="1">
    <source>
        <dbReference type="EMBL" id="OIQ77733.1"/>
    </source>
</evidence>